<dbReference type="Gene3D" id="3.60.20.10">
    <property type="entry name" value="Glutamine Phosphoribosylpyrophosphate, subunit 1, domain 1"/>
    <property type="match status" value="1"/>
</dbReference>
<dbReference type="Proteomes" id="UP000060487">
    <property type="component" value="Unassembled WGS sequence"/>
</dbReference>
<dbReference type="SUPFAM" id="SSF56235">
    <property type="entry name" value="N-terminal nucleophile aminohydrolases (Ntn hydrolases)"/>
    <property type="match status" value="1"/>
</dbReference>
<evidence type="ECO:0000256" key="4">
    <source>
        <dbReference type="ARBA" id="ARBA00022741"/>
    </source>
</evidence>
<dbReference type="PIRSF" id="PIRSF001589">
    <property type="entry name" value="Asn_synthetase_glu-h"/>
    <property type="match status" value="1"/>
</dbReference>
<comment type="catalytic activity">
    <reaction evidence="7">
        <text>L-aspartate + L-glutamine + ATP + H2O = L-asparagine + L-glutamate + AMP + diphosphate + H(+)</text>
        <dbReference type="Rhea" id="RHEA:12228"/>
        <dbReference type="ChEBI" id="CHEBI:15377"/>
        <dbReference type="ChEBI" id="CHEBI:15378"/>
        <dbReference type="ChEBI" id="CHEBI:29985"/>
        <dbReference type="ChEBI" id="CHEBI:29991"/>
        <dbReference type="ChEBI" id="CHEBI:30616"/>
        <dbReference type="ChEBI" id="CHEBI:33019"/>
        <dbReference type="ChEBI" id="CHEBI:58048"/>
        <dbReference type="ChEBI" id="CHEBI:58359"/>
        <dbReference type="ChEBI" id="CHEBI:456215"/>
        <dbReference type="EC" id="6.3.5.4"/>
    </reaction>
</comment>
<dbReference type="PANTHER" id="PTHR43284:SF1">
    <property type="entry name" value="ASPARAGINE SYNTHETASE"/>
    <property type="match status" value="1"/>
</dbReference>
<protein>
    <recommendedName>
        <fullName evidence="3">asparagine synthase (glutamine-hydrolyzing)</fullName>
        <ecNumber evidence="3">6.3.5.4</ecNumber>
    </recommendedName>
</protein>
<sequence>MCGIFGIVNFSKTSMVEPEVLRRMGSVLRHRGPDHSGVWFKGNVGFGQTRLSIVDLSHNADQPMLNEDGTVVLTFNGEIYNFIELKQYLIQRGHIFRSNSDTEVVIHLWEEEGVKCLERLNGMFALALWDDNSKELFLAKDRLGKKPLFYMLSKDKIVFASEIKSILQCPDVICQPNIEAIHHYLSYQSVPSPYCVFDGMLKLPPAHYLLLKDGIGKPQRYWKLSYGDKISVKNDRDIDNVRDELLQRLSESVRMRLMGDVPVGAFLSGGIDSSLITALMAGLSNQQINTFSIGFSDKEYDETMYAQMIAKRYETRHHEFVVKPEIISLLPTLVWHYNEPFADPSAIPTYYVSKLAREHVKVILSGDGGDENFAGYLRYTNNTHYSQKRGFSSFLKRFISRKFVWPFFIGSGAVKDFQRLSYLNQQKLLYYYRITHFHELYKQRLFTDEMKKKTAGIFSVDIMLDHYRHSDARDFLDATLDLDFALYLPDTLMVKVDIAAMANSLEVRAPFLDYKFIEFAAKIPSNLKLKDGIDGKYILKLAAQPYLPKEVIYRKKMGFGVPIDHWLRNELKDMVCDVLLSKRAAERGLFKRQYIEHMLKRHINGEDHHYLIWNLLMLELWFLMFIDKTLTAPSAIQCSEY</sequence>
<evidence type="ECO:0000256" key="5">
    <source>
        <dbReference type="ARBA" id="ARBA00022840"/>
    </source>
</evidence>
<evidence type="ECO:0000256" key="2">
    <source>
        <dbReference type="ARBA" id="ARBA00005752"/>
    </source>
</evidence>
<dbReference type="InterPro" id="IPR033738">
    <property type="entry name" value="AsnB_N"/>
</dbReference>
<dbReference type="Pfam" id="PF13537">
    <property type="entry name" value="GATase_7"/>
    <property type="match status" value="1"/>
</dbReference>
<keyword evidence="9" id="KW-0436">Ligase</keyword>
<dbReference type="EC" id="6.3.5.4" evidence="3"/>
<organism evidence="9 10">
    <name type="scientific">Candidatus Magnetominusculus xianensis</name>
    <dbReference type="NCBI Taxonomy" id="1748249"/>
    <lineage>
        <taxon>Bacteria</taxon>
        <taxon>Pseudomonadati</taxon>
        <taxon>Nitrospirota</taxon>
        <taxon>Nitrospiria</taxon>
        <taxon>Nitrospirales</taxon>
        <taxon>Nitrospiraceae</taxon>
        <taxon>Candidatus Magnetominusculus</taxon>
    </lineage>
</organism>
<dbReference type="EMBL" id="LNQR01000067">
    <property type="protein sequence ID" value="KWT84960.1"/>
    <property type="molecule type" value="Genomic_DNA"/>
</dbReference>
<keyword evidence="5" id="KW-0067">ATP-binding</keyword>
<dbReference type="InterPro" id="IPR029055">
    <property type="entry name" value="Ntn_hydrolases_N"/>
</dbReference>
<proteinExistence type="inferred from homology"/>
<dbReference type="InterPro" id="IPR001962">
    <property type="entry name" value="Asn_synthase"/>
</dbReference>
<comment type="similarity">
    <text evidence="2">Belongs to the asparagine synthetase family.</text>
</comment>
<keyword evidence="4" id="KW-0547">Nucleotide-binding</keyword>
<gene>
    <name evidence="9" type="primary">asnB</name>
    <name evidence="9" type="ORF">ASN18_1890</name>
</gene>
<evidence type="ECO:0000256" key="7">
    <source>
        <dbReference type="ARBA" id="ARBA00048741"/>
    </source>
</evidence>
<dbReference type="PROSITE" id="PS51278">
    <property type="entry name" value="GATASE_TYPE_2"/>
    <property type="match status" value="1"/>
</dbReference>
<name>A0ABR5SJ26_9BACT</name>
<dbReference type="SUPFAM" id="SSF52402">
    <property type="entry name" value="Adenine nucleotide alpha hydrolases-like"/>
    <property type="match status" value="1"/>
</dbReference>
<evidence type="ECO:0000313" key="10">
    <source>
        <dbReference type="Proteomes" id="UP000060487"/>
    </source>
</evidence>
<dbReference type="CDD" id="cd00712">
    <property type="entry name" value="AsnB"/>
    <property type="match status" value="1"/>
</dbReference>
<evidence type="ECO:0000256" key="3">
    <source>
        <dbReference type="ARBA" id="ARBA00012737"/>
    </source>
</evidence>
<dbReference type="CDD" id="cd01991">
    <property type="entry name" value="Asn_synthase_B_C"/>
    <property type="match status" value="1"/>
</dbReference>
<dbReference type="InterPro" id="IPR014729">
    <property type="entry name" value="Rossmann-like_a/b/a_fold"/>
</dbReference>
<dbReference type="GO" id="GO:0004066">
    <property type="term" value="F:asparagine synthase (glutamine-hydrolyzing) activity"/>
    <property type="evidence" value="ECO:0007669"/>
    <property type="project" value="UniProtKB-EC"/>
</dbReference>
<dbReference type="InterPro" id="IPR051786">
    <property type="entry name" value="ASN_synthetase/amidase"/>
</dbReference>
<accession>A0ABR5SJ26</accession>
<dbReference type="InterPro" id="IPR006426">
    <property type="entry name" value="Asn_synth_AEB"/>
</dbReference>
<evidence type="ECO:0000256" key="1">
    <source>
        <dbReference type="ARBA" id="ARBA00005187"/>
    </source>
</evidence>
<evidence type="ECO:0000256" key="6">
    <source>
        <dbReference type="ARBA" id="ARBA00022962"/>
    </source>
</evidence>
<keyword evidence="6" id="KW-0315">Glutamine amidotransferase</keyword>
<feature type="domain" description="Glutamine amidotransferase type-2" evidence="8">
    <location>
        <begin position="2"/>
        <end position="214"/>
    </location>
</feature>
<dbReference type="InterPro" id="IPR017932">
    <property type="entry name" value="GATase_2_dom"/>
</dbReference>
<dbReference type="NCBIfam" id="TIGR01536">
    <property type="entry name" value="asn_synth_AEB"/>
    <property type="match status" value="1"/>
</dbReference>
<comment type="pathway">
    <text evidence="1">Amino-acid biosynthesis; L-asparagine biosynthesis; L-asparagine from L-aspartate (L-Gln route): step 1/1.</text>
</comment>
<dbReference type="PANTHER" id="PTHR43284">
    <property type="entry name" value="ASPARAGINE SYNTHETASE (GLUTAMINE-HYDROLYZING)"/>
    <property type="match status" value="1"/>
</dbReference>
<comment type="caution">
    <text evidence="9">The sequence shown here is derived from an EMBL/GenBank/DDBJ whole genome shotgun (WGS) entry which is preliminary data.</text>
</comment>
<reference evidence="9 10" key="1">
    <citation type="submission" date="2015-11" db="EMBL/GenBank/DDBJ databases">
        <authorList>
            <person name="Lin W."/>
        </authorList>
    </citation>
    <scope>NUCLEOTIDE SEQUENCE [LARGE SCALE GENOMIC DNA]</scope>
    <source>
        <strain evidence="9 10">HCH-1</strain>
    </source>
</reference>
<evidence type="ECO:0000259" key="8">
    <source>
        <dbReference type="PROSITE" id="PS51278"/>
    </source>
</evidence>
<keyword evidence="10" id="KW-1185">Reference proteome</keyword>
<dbReference type="Gene3D" id="3.40.50.620">
    <property type="entry name" value="HUPs"/>
    <property type="match status" value="1"/>
</dbReference>
<dbReference type="Pfam" id="PF00733">
    <property type="entry name" value="Asn_synthase"/>
    <property type="match status" value="1"/>
</dbReference>
<dbReference type="RefSeq" id="WP_085052503.1">
    <property type="nucleotide sequence ID" value="NZ_LNQR01000067.1"/>
</dbReference>
<evidence type="ECO:0000313" key="9">
    <source>
        <dbReference type="EMBL" id="KWT84960.1"/>
    </source>
</evidence>